<comment type="caution">
    <text evidence="4">The sequence shown here is derived from an EMBL/GenBank/DDBJ whole genome shotgun (WGS) entry which is preliminary data.</text>
</comment>
<keyword evidence="1" id="KW-0433">Leucine-rich repeat</keyword>
<organism evidence="4 5">
    <name type="scientific">Polypedilum vanderplanki</name>
    <name type="common">Sleeping chironomid midge</name>
    <dbReference type="NCBI Taxonomy" id="319348"/>
    <lineage>
        <taxon>Eukaryota</taxon>
        <taxon>Metazoa</taxon>
        <taxon>Ecdysozoa</taxon>
        <taxon>Arthropoda</taxon>
        <taxon>Hexapoda</taxon>
        <taxon>Insecta</taxon>
        <taxon>Pterygota</taxon>
        <taxon>Neoptera</taxon>
        <taxon>Endopterygota</taxon>
        <taxon>Diptera</taxon>
        <taxon>Nematocera</taxon>
        <taxon>Chironomoidea</taxon>
        <taxon>Chironomidae</taxon>
        <taxon>Chironominae</taxon>
        <taxon>Polypedilum</taxon>
        <taxon>Polypedilum</taxon>
    </lineage>
</organism>
<gene>
    <name evidence="4" type="ORF">PVAND_003253</name>
</gene>
<evidence type="ECO:0000256" key="1">
    <source>
        <dbReference type="ARBA" id="ARBA00022614"/>
    </source>
</evidence>
<dbReference type="AlphaFoldDB" id="A0A9J6BTY6"/>
<sequence length="260" mass="30936">MKFFLSIILLIVVSANGKSLKDAFLLCDFDESRANCEIFTDNWNDEVEIKSIFRKNFNTNLTNESIDPKLLQEKVKFMKISKTQMTSNLPQNIENHFKNLESLRVTQTNLKFIARKSLKNFTNLRHLSLDSNKIEIIYNDAFHDLTNLISLFISNNKIDFLHPQLFVNSPKLRYFWSDYNQIEKVEENLFKNNKNIEWINLSRNKIENIEIDFRKFKKLFYINLEKNRGSCNLIFDKFQNDNESAKIESFQDNVEKFCKK</sequence>
<proteinExistence type="predicted"/>
<feature type="chain" id="PRO_5039885423" evidence="3">
    <location>
        <begin position="18"/>
        <end position="260"/>
    </location>
</feature>
<evidence type="ECO:0000256" key="3">
    <source>
        <dbReference type="SAM" id="SignalP"/>
    </source>
</evidence>
<keyword evidence="3" id="KW-0732">Signal</keyword>
<name>A0A9J6BTY6_POLVA</name>
<evidence type="ECO:0000313" key="4">
    <source>
        <dbReference type="EMBL" id="KAG5673186.1"/>
    </source>
</evidence>
<dbReference type="PANTHER" id="PTHR45712:SF22">
    <property type="entry name" value="INSULIN-LIKE GROWTH FACTOR-BINDING PROTEIN COMPLEX ACID LABILE SUBUNIT"/>
    <property type="match status" value="1"/>
</dbReference>
<dbReference type="SUPFAM" id="SSF52058">
    <property type="entry name" value="L domain-like"/>
    <property type="match status" value="1"/>
</dbReference>
<feature type="signal peptide" evidence="3">
    <location>
        <begin position="1"/>
        <end position="17"/>
    </location>
</feature>
<dbReference type="SMART" id="SM00369">
    <property type="entry name" value="LRR_TYP"/>
    <property type="match status" value="3"/>
</dbReference>
<keyword evidence="5" id="KW-1185">Reference proteome</keyword>
<evidence type="ECO:0000256" key="2">
    <source>
        <dbReference type="ARBA" id="ARBA00022737"/>
    </source>
</evidence>
<accession>A0A9J6BTY6</accession>
<dbReference type="OrthoDB" id="676979at2759"/>
<dbReference type="InterPro" id="IPR001611">
    <property type="entry name" value="Leu-rich_rpt"/>
</dbReference>
<dbReference type="EMBL" id="JADBJN010000003">
    <property type="protein sequence ID" value="KAG5673186.1"/>
    <property type="molecule type" value="Genomic_DNA"/>
</dbReference>
<dbReference type="Pfam" id="PF13855">
    <property type="entry name" value="LRR_8"/>
    <property type="match status" value="2"/>
</dbReference>
<keyword evidence="2" id="KW-0677">Repeat</keyword>
<dbReference type="Gene3D" id="3.80.10.10">
    <property type="entry name" value="Ribonuclease Inhibitor"/>
    <property type="match status" value="1"/>
</dbReference>
<dbReference type="InterPro" id="IPR003591">
    <property type="entry name" value="Leu-rich_rpt_typical-subtyp"/>
</dbReference>
<dbReference type="InterPro" id="IPR032675">
    <property type="entry name" value="LRR_dom_sf"/>
</dbReference>
<reference evidence="4" key="1">
    <citation type="submission" date="2021-03" db="EMBL/GenBank/DDBJ databases">
        <title>Chromosome level genome of the anhydrobiotic midge Polypedilum vanderplanki.</title>
        <authorList>
            <person name="Yoshida Y."/>
            <person name="Kikawada T."/>
            <person name="Gusev O."/>
        </authorList>
    </citation>
    <scope>NUCLEOTIDE SEQUENCE</scope>
    <source>
        <strain evidence="4">NIAS01</strain>
        <tissue evidence="4">Whole body or cell culture</tissue>
    </source>
</reference>
<dbReference type="InterPro" id="IPR050333">
    <property type="entry name" value="SLRP"/>
</dbReference>
<protein>
    <submittedName>
        <fullName evidence="4">Uncharacterized protein</fullName>
    </submittedName>
</protein>
<dbReference type="PANTHER" id="PTHR45712">
    <property type="entry name" value="AGAP008170-PA"/>
    <property type="match status" value="1"/>
</dbReference>
<evidence type="ECO:0000313" key="5">
    <source>
        <dbReference type="Proteomes" id="UP001107558"/>
    </source>
</evidence>
<dbReference type="Proteomes" id="UP001107558">
    <property type="component" value="Chromosome 3"/>
</dbReference>
<dbReference type="PROSITE" id="PS51450">
    <property type="entry name" value="LRR"/>
    <property type="match status" value="1"/>
</dbReference>